<name>A0ABT5FAD1_9GAMM</name>
<evidence type="ECO:0000313" key="2">
    <source>
        <dbReference type="EMBL" id="MDC2888490.1"/>
    </source>
</evidence>
<evidence type="ECO:0000256" key="1">
    <source>
        <dbReference type="SAM" id="MobiDB-lite"/>
    </source>
</evidence>
<sequence>MDHRDFFLTPITNFALKDFELEVKDGGTIIFDPVQIALDIRDFSLVHNKTELVHFKHLIVDIAAFPLLKGDIAFHKVYLEGLDSKVRLEQENVFLNEVDVLALFDSKKATPELAADDAPIANVKDTEQTQELSKDAQAKPLNIAIKKLQLKSIHVEFSQPELATTIDVENFNLNRFSFDGSELSAQTDLQSTIQLTVDNPDNPIDLKTDITLDTKVLLTLGTVLDVDVDGFDFALSNTAVAAAGYQIDNQNFHIDSKTIQVQLENNAPKSIAAELSVSQQSLVIRPLAQLETTLSLASLALKDIVLSNDKTQLVFTPEVSVEQLVISTLVAMQGAEPSDPLLSLDAAEINRIIASQQNVNVDEILIGKIGMNATMSKDKQLTPLFLAPAKADSYTTPVPESPTAKTSTAATSSEAVANPEKNTGTQESTDKTEVAAATEKQTESKVQPNIRVGKVTLLEPTDAKFRDFSVKPAFNTHLKVNTLNLTEINSLAPQQITKFELSAQLDEYTKIAANADLQPFLPKPQYKGKVTVDELSLPELSPYVSSALGYNIESGQLDSKVSVKVDGTALSGKSLTHLKSMELNAIEESGEKNNLSGGAISFNAALGMLKDGDDVVELDIPIKGDLNKPSVGLSGIMSLVIKQATMSAAKDYLITSFLPYAKVVKIAMSASDHLLKIRFEPLIYRPDDIQVQDEQLEYISQLAAALKQNPDINIKLCPVATPAELGSEFNKDDRIQLAQKRGVALKTLLINNYAITSKRLYSCSAKIDADDDAKPRIDIDQL</sequence>
<dbReference type="RefSeq" id="WP_272180098.1">
    <property type="nucleotide sequence ID" value="NZ_JAQOMS010000002.1"/>
</dbReference>
<organism evidence="2 3">
    <name type="scientific">Psychrosphaera algicola</name>
    <dbReference type="NCBI Taxonomy" id="3023714"/>
    <lineage>
        <taxon>Bacteria</taxon>
        <taxon>Pseudomonadati</taxon>
        <taxon>Pseudomonadota</taxon>
        <taxon>Gammaproteobacteria</taxon>
        <taxon>Alteromonadales</taxon>
        <taxon>Pseudoalteromonadaceae</taxon>
        <taxon>Psychrosphaera</taxon>
    </lineage>
</organism>
<dbReference type="InterPro" id="IPR008023">
    <property type="entry name" value="DUF748"/>
</dbReference>
<dbReference type="Pfam" id="PF05359">
    <property type="entry name" value="DUF748"/>
    <property type="match status" value="1"/>
</dbReference>
<dbReference type="EMBL" id="JAQOMS010000002">
    <property type="protein sequence ID" value="MDC2888490.1"/>
    <property type="molecule type" value="Genomic_DNA"/>
</dbReference>
<dbReference type="Proteomes" id="UP001528411">
    <property type="component" value="Unassembled WGS sequence"/>
</dbReference>
<feature type="region of interest" description="Disordered" evidence="1">
    <location>
        <begin position="392"/>
        <end position="445"/>
    </location>
</feature>
<proteinExistence type="predicted"/>
<evidence type="ECO:0000313" key="3">
    <source>
        <dbReference type="Proteomes" id="UP001528411"/>
    </source>
</evidence>
<feature type="compositionally biased region" description="Low complexity" evidence="1">
    <location>
        <begin position="401"/>
        <end position="415"/>
    </location>
</feature>
<reference evidence="2 3" key="1">
    <citation type="submission" date="2023-01" db="EMBL/GenBank/DDBJ databases">
        <title>Psychrosphaera sp. nov., isolated from marine algae.</title>
        <authorList>
            <person name="Bayburt H."/>
            <person name="Choi B.J."/>
            <person name="Kim J.M."/>
            <person name="Choi D.G."/>
            <person name="Jeon C.O."/>
        </authorList>
    </citation>
    <scope>NUCLEOTIDE SEQUENCE [LARGE SCALE GENOMIC DNA]</scope>
    <source>
        <strain evidence="2 3">G1-22</strain>
    </source>
</reference>
<keyword evidence="3" id="KW-1185">Reference proteome</keyword>
<protein>
    <submittedName>
        <fullName evidence="2">DUF748 domain-containing protein</fullName>
    </submittedName>
</protein>
<accession>A0ABT5FAD1</accession>
<comment type="caution">
    <text evidence="2">The sequence shown here is derived from an EMBL/GenBank/DDBJ whole genome shotgun (WGS) entry which is preliminary data.</text>
</comment>
<gene>
    <name evidence="2" type="ORF">PN838_06665</name>
</gene>